<organism evidence="1 2">
    <name type="scientific">Pseudolactococcus piscium MKFS47</name>
    <dbReference type="NCBI Taxonomy" id="297352"/>
    <lineage>
        <taxon>Bacteria</taxon>
        <taxon>Bacillati</taxon>
        <taxon>Bacillota</taxon>
        <taxon>Bacilli</taxon>
        <taxon>Lactobacillales</taxon>
        <taxon>Streptococcaceae</taxon>
        <taxon>Pseudolactococcus</taxon>
    </lineage>
</organism>
<dbReference type="EMBL" id="LN774769">
    <property type="protein sequence ID" value="CEN29151.1"/>
    <property type="molecule type" value="Genomic_DNA"/>
</dbReference>
<sequence length="91" mass="10960">MNEEKLKQINRISEEITKIERFIEREFRTPVAMSILGIEKKKRRLLLRANGYGIYNNFDYKVPNELTGEVLKVIRDYREKLIDERDKLWGS</sequence>
<name>A0A0D6DZF2_9LACT</name>
<dbReference type="Proteomes" id="UP000033166">
    <property type="component" value="Chromosome I"/>
</dbReference>
<dbReference type="AlphaFoldDB" id="A0A0D6DZF2"/>
<gene>
    <name evidence="1" type="ORF">LACPI_1951</name>
</gene>
<dbReference type="HOGENOM" id="CLU_2423267_0_0_9"/>
<protein>
    <submittedName>
        <fullName evidence="1">Phage protein</fullName>
    </submittedName>
</protein>
<accession>A0A0D6DZF2</accession>
<dbReference type="KEGG" id="lpk:LACPI_1951"/>
<evidence type="ECO:0000313" key="2">
    <source>
        <dbReference type="Proteomes" id="UP000033166"/>
    </source>
</evidence>
<proteinExistence type="predicted"/>
<dbReference type="RefSeq" id="WP_047916158.1">
    <property type="nucleotide sequence ID" value="NZ_LN774769.1"/>
</dbReference>
<evidence type="ECO:0000313" key="1">
    <source>
        <dbReference type="EMBL" id="CEN29151.1"/>
    </source>
</evidence>
<reference evidence="2" key="1">
    <citation type="submission" date="2015-01" db="EMBL/GenBank/DDBJ databases">
        <authorList>
            <person name="Andreevskaya M."/>
        </authorList>
    </citation>
    <scope>NUCLEOTIDE SEQUENCE [LARGE SCALE GENOMIC DNA]</scope>
    <source>
        <strain evidence="2">MKFS47</strain>
    </source>
</reference>